<accession>A0ACB7IZN9</accession>
<proteinExistence type="predicted"/>
<gene>
    <name evidence="1" type="ORF">CCMSSC00406_0002701</name>
</gene>
<reference evidence="1 2" key="1">
    <citation type="journal article" date="2021" name="Appl. Environ. Microbiol.">
        <title>Genetic linkage and physical mapping for an oyster mushroom Pleurotus cornucopiae and QTL analysis for the trait cap color.</title>
        <authorList>
            <person name="Zhang Y."/>
            <person name="Gao W."/>
            <person name="Sonnenberg A."/>
            <person name="Chen Q."/>
            <person name="Zhang J."/>
            <person name="Huang C."/>
        </authorList>
    </citation>
    <scope>NUCLEOTIDE SEQUENCE [LARGE SCALE GENOMIC DNA]</scope>
    <source>
        <strain evidence="1">CCMSSC00406</strain>
    </source>
</reference>
<protein>
    <submittedName>
        <fullName evidence="1">Uncharacterized protein</fullName>
    </submittedName>
</protein>
<dbReference type="Proteomes" id="UP000824881">
    <property type="component" value="Unassembled WGS sequence"/>
</dbReference>
<sequence>MFKGLSEYAPLVAGATLTAVSALVNGLSEEAICWDGGRHHAQKSHASGFCYVADCILALLALKRCPPLAGTSNRKPRIMYLDVDLHFSDAVSQAFYSTRPTGNIQVLTLSLHHSAPGFFPLSELSALPNHVDPSYDAATLSIPLHKGASDTTYARVWKLVEKVKDTYNPDFVVVQCGLDALAGDPCATFNWSLGTGDGSLGWCIHRIHKEWSGKKLYLGGGGYHSANAARAWAYLTSIMYGSLEVYAHNALLTSNRLDNPLPLDTNIPDHSGFPLYAPSFTLDVPAGNMLDENTEAYLQSVEERCVADYAELLITLGYGHEAPSLSELDVSNGVLSIYITIHRPRDSELEAVLRSPSEVDFYRSLYKLRTTLHRFLGLLGVEITARVPAVTGCGGAHGFLIEICYGLSSKAVSPAANQPIQFAGKIVGYHKLFFFSNHHLLFLPAAMGCIRPATPGFIVTLVATILLAVVSFCVPYLKSVYFLKASVKFGDNTGSITFGTLGYCVDLPGNSTCSSPSVGYELDINGLVGNKLPFEIPNVLVKWLTYALVLHIVALALSAGSAVFGLLAHVREMSMTCCSTCVSGFAAVVAMVAFIFDIALFFITKSRINSVPGGSAEIGNAIWLTLAAWLLLFFSGCFYTLGRCCVTKRSRSKNDWNNKGNDDREQGRMGGFFNTNKDNSYEERMRLDAVKAEADRKARQKTATEGGLPAFYEIQPLTAQESQPLTARVEGDSVYVDTPYRDEHNGHPGRQASAGGGGGYIGGGYARAPAGTRAVDEYYNPTNTSYPPQPQQQQPAPSQRTPRRQPSASTYSAYSYHGSQAPSTSPPPMPIIAPPPQRTPHTSPPPNNQYLNAGNQYGQDRSGYSNAGYGHAARDTSYQSAVSHQQYPSNYSQAQDHFNPDTYNATAMMTSPPPNIAANPYLGGNVTSSPIAEEPTSYYNPHSPTPPIQHPTPDRSYTLGGDGYGQNTVPALNDQYGSSYNYAYGGHSAGSPAHTPSPAVAALNTAVAAAAMPHSGSTSPVRGPRAQPSIAQAQYDDAPPGYDAGPSAPTGQWGKN</sequence>
<evidence type="ECO:0000313" key="1">
    <source>
        <dbReference type="EMBL" id="KAG9222366.1"/>
    </source>
</evidence>
<organism evidence="1 2">
    <name type="scientific">Pleurotus cornucopiae</name>
    <name type="common">Cornucopia mushroom</name>
    <dbReference type="NCBI Taxonomy" id="5321"/>
    <lineage>
        <taxon>Eukaryota</taxon>
        <taxon>Fungi</taxon>
        <taxon>Dikarya</taxon>
        <taxon>Basidiomycota</taxon>
        <taxon>Agaricomycotina</taxon>
        <taxon>Agaricomycetes</taxon>
        <taxon>Agaricomycetidae</taxon>
        <taxon>Agaricales</taxon>
        <taxon>Pleurotineae</taxon>
        <taxon>Pleurotaceae</taxon>
        <taxon>Pleurotus</taxon>
    </lineage>
</organism>
<evidence type="ECO:0000313" key="2">
    <source>
        <dbReference type="Proteomes" id="UP000824881"/>
    </source>
</evidence>
<comment type="caution">
    <text evidence="1">The sequence shown here is derived from an EMBL/GenBank/DDBJ whole genome shotgun (WGS) entry which is preliminary data.</text>
</comment>
<name>A0ACB7IZN9_PLECO</name>
<keyword evidence="2" id="KW-1185">Reference proteome</keyword>
<dbReference type="EMBL" id="WQMT02000005">
    <property type="protein sequence ID" value="KAG9222366.1"/>
    <property type="molecule type" value="Genomic_DNA"/>
</dbReference>